<evidence type="ECO:0000313" key="1">
    <source>
        <dbReference type="EMBL" id="RLV60723.1"/>
    </source>
</evidence>
<keyword evidence="2" id="KW-1185">Reference proteome</keyword>
<sequence>MNSFSCRLCHSPEIDFYFEDKRREYWQCPQCQLVQVPDVFLLSVEQEKAEYDKHDNSNDDAGYRGFLSRCLKPTLARVDANAQGLDFGCGEGKVLSTMAKEQGVNVANYDLFYANDESLLNQQYDFITCTEVIEHIADAKSTFELFQSLLNANGLLALMTKRVQDVDAFSRWHYKNDLTHICFYSIDTFEWIAKQYRWKLEVISDDVVILA</sequence>
<dbReference type="GO" id="GO:0008168">
    <property type="term" value="F:methyltransferase activity"/>
    <property type="evidence" value="ECO:0007669"/>
    <property type="project" value="UniProtKB-KW"/>
</dbReference>
<dbReference type="GO" id="GO:0032259">
    <property type="term" value="P:methylation"/>
    <property type="evidence" value="ECO:0007669"/>
    <property type="project" value="UniProtKB-KW"/>
</dbReference>
<proteinExistence type="predicted"/>
<keyword evidence="1" id="KW-0489">Methyltransferase</keyword>
<name>A0A3L8Q1V2_9GAMM</name>
<dbReference type="EMBL" id="QZEI01000012">
    <property type="protein sequence ID" value="RLV60723.1"/>
    <property type="molecule type" value="Genomic_DNA"/>
</dbReference>
<reference evidence="1 2" key="1">
    <citation type="submission" date="2018-09" db="EMBL/GenBank/DDBJ databases">
        <title>Phylogeny of the Shewanellaceae, and recommendation for two new genera, Pseudoshewanella and Parashewanella.</title>
        <authorList>
            <person name="Wang G."/>
        </authorList>
    </citation>
    <scope>NUCLEOTIDE SEQUENCE [LARGE SCALE GENOMIC DNA]</scope>
    <source>
        <strain evidence="1 2">C51</strain>
    </source>
</reference>
<organism evidence="1 2">
    <name type="scientific">Parashewanella curva</name>
    <dbReference type="NCBI Taxonomy" id="2338552"/>
    <lineage>
        <taxon>Bacteria</taxon>
        <taxon>Pseudomonadati</taxon>
        <taxon>Pseudomonadota</taxon>
        <taxon>Gammaproteobacteria</taxon>
        <taxon>Alteromonadales</taxon>
        <taxon>Shewanellaceae</taxon>
        <taxon>Parashewanella</taxon>
    </lineage>
</organism>
<protein>
    <submittedName>
        <fullName evidence="1">Class I SAM-dependent methyltransferase</fullName>
    </submittedName>
</protein>
<comment type="caution">
    <text evidence="1">The sequence shown here is derived from an EMBL/GenBank/DDBJ whole genome shotgun (WGS) entry which is preliminary data.</text>
</comment>
<gene>
    <name evidence="1" type="ORF">D5018_05470</name>
</gene>
<keyword evidence="1" id="KW-0808">Transferase</keyword>
<accession>A0A3L8Q1V2</accession>
<dbReference type="Pfam" id="PF13489">
    <property type="entry name" value="Methyltransf_23"/>
    <property type="match status" value="1"/>
</dbReference>
<dbReference type="OrthoDB" id="9791944at2"/>
<evidence type="ECO:0000313" key="2">
    <source>
        <dbReference type="Proteomes" id="UP000281474"/>
    </source>
</evidence>
<dbReference type="RefSeq" id="WP_121837998.1">
    <property type="nucleotide sequence ID" value="NZ_ML014761.1"/>
</dbReference>
<dbReference type="Proteomes" id="UP000281474">
    <property type="component" value="Unassembled WGS sequence"/>
</dbReference>
<dbReference type="SUPFAM" id="SSF53335">
    <property type="entry name" value="S-adenosyl-L-methionine-dependent methyltransferases"/>
    <property type="match status" value="1"/>
</dbReference>
<dbReference type="AlphaFoldDB" id="A0A3L8Q1V2"/>
<dbReference type="Gene3D" id="3.40.50.150">
    <property type="entry name" value="Vaccinia Virus protein VP39"/>
    <property type="match status" value="1"/>
</dbReference>
<dbReference type="InterPro" id="IPR029063">
    <property type="entry name" value="SAM-dependent_MTases_sf"/>
</dbReference>